<name>A0A1Q3G447_CULTA</name>
<evidence type="ECO:0000313" key="12">
    <source>
        <dbReference type="EMBL" id="JAV34536.1"/>
    </source>
</evidence>
<evidence type="ECO:0000256" key="8">
    <source>
        <dbReference type="ARBA" id="ARBA00022989"/>
    </source>
</evidence>
<keyword evidence="6 10" id="KW-0812">Transmembrane</keyword>
<evidence type="ECO:0000256" key="3">
    <source>
        <dbReference type="ARBA" id="ARBA00007063"/>
    </source>
</evidence>
<protein>
    <recommendedName>
        <fullName evidence="10">Mannosyltransferase</fullName>
        <ecNumber evidence="10">2.4.1.-</ecNumber>
    </recommendedName>
</protein>
<feature type="transmembrane region" description="Helical" evidence="10">
    <location>
        <begin position="351"/>
        <end position="372"/>
    </location>
</feature>
<dbReference type="Pfam" id="PF03901">
    <property type="entry name" value="Glyco_transf_22"/>
    <property type="match status" value="1"/>
</dbReference>
<comment type="subcellular location">
    <subcellularLocation>
        <location evidence="1 10">Endoplasmic reticulum membrane</location>
        <topology evidence="1 10">Multi-pass membrane protein</topology>
    </subcellularLocation>
</comment>
<dbReference type="EC" id="2.4.1.-" evidence="10"/>
<evidence type="ECO:0000256" key="11">
    <source>
        <dbReference type="SAM" id="SignalP"/>
    </source>
</evidence>
<evidence type="ECO:0000256" key="9">
    <source>
        <dbReference type="ARBA" id="ARBA00023136"/>
    </source>
</evidence>
<evidence type="ECO:0000256" key="2">
    <source>
        <dbReference type="ARBA" id="ARBA00004922"/>
    </source>
</evidence>
<evidence type="ECO:0000256" key="4">
    <source>
        <dbReference type="ARBA" id="ARBA00022676"/>
    </source>
</evidence>
<keyword evidence="7 10" id="KW-0256">Endoplasmic reticulum</keyword>
<dbReference type="PANTHER" id="PTHR22760:SF2">
    <property type="entry name" value="ALPHA-1,2-MANNOSYLTRANSFERASE ALG9"/>
    <property type="match status" value="1"/>
</dbReference>
<feature type="transmembrane region" description="Helical" evidence="10">
    <location>
        <begin position="115"/>
        <end position="137"/>
    </location>
</feature>
<comment type="pathway">
    <text evidence="2">Protein modification; protein glycosylation.</text>
</comment>
<proteinExistence type="inferred from homology"/>
<feature type="transmembrane region" description="Helical" evidence="10">
    <location>
        <begin position="157"/>
        <end position="184"/>
    </location>
</feature>
<evidence type="ECO:0000256" key="1">
    <source>
        <dbReference type="ARBA" id="ARBA00004477"/>
    </source>
</evidence>
<keyword evidence="5 12" id="KW-0808">Transferase</keyword>
<dbReference type="GO" id="GO:0006487">
    <property type="term" value="P:protein N-linked glycosylation"/>
    <property type="evidence" value="ECO:0007669"/>
    <property type="project" value="TreeGrafter"/>
</dbReference>
<dbReference type="UniPathway" id="UPA00378"/>
<evidence type="ECO:0000256" key="7">
    <source>
        <dbReference type="ARBA" id="ARBA00022824"/>
    </source>
</evidence>
<dbReference type="AlphaFoldDB" id="A0A1Q3G447"/>
<organism evidence="12">
    <name type="scientific">Culex tarsalis</name>
    <name type="common">Encephalitis mosquito</name>
    <dbReference type="NCBI Taxonomy" id="7177"/>
    <lineage>
        <taxon>Eukaryota</taxon>
        <taxon>Metazoa</taxon>
        <taxon>Ecdysozoa</taxon>
        <taxon>Arthropoda</taxon>
        <taxon>Hexapoda</taxon>
        <taxon>Insecta</taxon>
        <taxon>Pterygota</taxon>
        <taxon>Neoptera</taxon>
        <taxon>Endopterygota</taxon>
        <taxon>Diptera</taxon>
        <taxon>Nematocera</taxon>
        <taxon>Culicoidea</taxon>
        <taxon>Culicidae</taxon>
        <taxon>Culicinae</taxon>
        <taxon>Culicini</taxon>
        <taxon>Culex</taxon>
        <taxon>Culex</taxon>
    </lineage>
</organism>
<feature type="transmembrane region" description="Helical" evidence="10">
    <location>
        <begin position="318"/>
        <end position="339"/>
    </location>
</feature>
<feature type="transmembrane region" description="Helical" evidence="10">
    <location>
        <begin position="295"/>
        <end position="312"/>
    </location>
</feature>
<dbReference type="EMBL" id="GFDL01000509">
    <property type="protein sequence ID" value="JAV34536.1"/>
    <property type="molecule type" value="Transcribed_RNA"/>
</dbReference>
<dbReference type="InterPro" id="IPR005599">
    <property type="entry name" value="GPI_mannosylTrfase"/>
</dbReference>
<keyword evidence="9 10" id="KW-0472">Membrane</keyword>
<keyword evidence="8 10" id="KW-1133">Transmembrane helix</keyword>
<reference evidence="12" key="1">
    <citation type="submission" date="2017-01" db="EMBL/GenBank/DDBJ databases">
        <title>A deep insight into the sialotranscriptome of adult male and female Cluex tarsalis mosquitoes.</title>
        <authorList>
            <person name="Ribeiro J.M."/>
            <person name="Moreira F."/>
            <person name="Bernard K.A."/>
            <person name="Calvo E."/>
        </authorList>
    </citation>
    <scope>NUCLEOTIDE SEQUENCE</scope>
    <source>
        <strain evidence="12">Kern County</strain>
        <tissue evidence="12">Salivary glands</tissue>
    </source>
</reference>
<feature type="signal peptide" evidence="11">
    <location>
        <begin position="1"/>
        <end position="18"/>
    </location>
</feature>
<dbReference type="PANTHER" id="PTHR22760">
    <property type="entry name" value="GLYCOSYLTRANSFERASE"/>
    <property type="match status" value="1"/>
</dbReference>
<keyword evidence="4 10" id="KW-0328">Glycosyltransferase</keyword>
<accession>A0A1Q3G447</accession>
<feature type="chain" id="PRO_5013361008" description="Mannosyltransferase" evidence="11">
    <location>
        <begin position="19"/>
        <end position="529"/>
    </location>
</feature>
<dbReference type="GO" id="GO:0005789">
    <property type="term" value="C:endoplasmic reticulum membrane"/>
    <property type="evidence" value="ECO:0007669"/>
    <property type="project" value="UniProtKB-SubCell"/>
</dbReference>
<keyword evidence="11" id="KW-0732">Signal</keyword>
<comment type="similarity">
    <text evidence="3 10">Belongs to the glycosyltransferase 22 family.</text>
</comment>
<feature type="transmembrane region" description="Helical" evidence="10">
    <location>
        <begin position="250"/>
        <end position="274"/>
    </location>
</feature>
<dbReference type="GO" id="GO:0000026">
    <property type="term" value="F:alpha-1,2-mannosyltransferase activity"/>
    <property type="evidence" value="ECO:0007669"/>
    <property type="project" value="TreeGrafter"/>
</dbReference>
<evidence type="ECO:0000256" key="10">
    <source>
        <dbReference type="RuleBase" id="RU363075"/>
    </source>
</evidence>
<sequence length="529" mass="61891">MVFSYVFGCLFLARLISALFLHISDCDETYNYWEPVHYLLYGKGFQTWEYSPEYGLRSYLYLLLHAAPAWIIQTITGLSSTSLFYCIRVMLAAVCSVGETVMFRSIKKYYDTRIAIYWFIFQLFCPGMFISSTAFLPSSFSMFFTMLFYSSWLRKKVNLSILSIAISSLLGWPFAALISLPFLYSTMIHHRLLKVFLKWTFLSALLVGVPLVAVDSYYYGKLTVAPMNIILYNVFTSHGPNIFGVEPLSFYFMNLFLNFNIVWCLVLCYPIVVLTSIIQQTIQRRKEKTMTTTNVWNTLPAYIWMVVFFIQPHKEERFLFPIYPLLTLCAALCLVEITRMWRNMFNGKRQWLGAIMFVVLSLSRIFALYIHYRAPMEIATDLELGESEKNVCIGKEWHRIPGNFFMPKNYHVRFVQSNFNGILPAYFDETEKGTTLVHSYFNDLNLASDYMLFNITECDYLIDSDFGQEYLVNDMEPNYTKDNITWEIVTSKPFLDSKSSSNFFRAFYVPLISSKFTKFGNYNLLKRRK</sequence>
<evidence type="ECO:0000256" key="6">
    <source>
        <dbReference type="ARBA" id="ARBA00022692"/>
    </source>
</evidence>
<feature type="transmembrane region" description="Helical" evidence="10">
    <location>
        <begin position="196"/>
        <end position="219"/>
    </location>
</feature>
<evidence type="ECO:0000256" key="5">
    <source>
        <dbReference type="ARBA" id="ARBA00022679"/>
    </source>
</evidence>